<dbReference type="InterPro" id="IPR017441">
    <property type="entry name" value="Protein_kinase_ATP_BS"/>
</dbReference>
<evidence type="ECO:0000259" key="7">
    <source>
        <dbReference type="PROSITE" id="PS50011"/>
    </source>
</evidence>
<dbReference type="FunFam" id="1.10.510.10:FF:000005">
    <property type="entry name" value="cAMP-dependent protein kinase catalytic subunit alpha"/>
    <property type="match status" value="1"/>
</dbReference>
<keyword evidence="4" id="KW-0418">Kinase</keyword>
<dbReference type="GO" id="GO:0005829">
    <property type="term" value="C:cytosol"/>
    <property type="evidence" value="ECO:0007669"/>
    <property type="project" value="TreeGrafter"/>
</dbReference>
<evidence type="ECO:0000256" key="1">
    <source>
        <dbReference type="ARBA" id="ARBA00022527"/>
    </source>
</evidence>
<evidence type="ECO:0000256" key="5">
    <source>
        <dbReference type="ARBA" id="ARBA00022840"/>
    </source>
</evidence>
<dbReference type="InterPro" id="IPR000719">
    <property type="entry name" value="Prot_kinase_dom"/>
</dbReference>
<dbReference type="GO" id="GO:0005524">
    <property type="term" value="F:ATP binding"/>
    <property type="evidence" value="ECO:0007669"/>
    <property type="project" value="UniProtKB-UniRule"/>
</dbReference>
<dbReference type="SUPFAM" id="SSF56112">
    <property type="entry name" value="Protein kinase-like (PK-like)"/>
    <property type="match status" value="1"/>
</dbReference>
<dbReference type="InterPro" id="IPR011009">
    <property type="entry name" value="Kinase-like_dom_sf"/>
</dbReference>
<dbReference type="PROSITE" id="PS00107">
    <property type="entry name" value="PROTEIN_KINASE_ATP"/>
    <property type="match status" value="1"/>
</dbReference>
<proteinExistence type="predicted"/>
<organism evidence="9 10">
    <name type="scientific">Nezara viridula</name>
    <name type="common">Southern green stink bug</name>
    <name type="synonym">Cimex viridulus</name>
    <dbReference type="NCBI Taxonomy" id="85310"/>
    <lineage>
        <taxon>Eukaryota</taxon>
        <taxon>Metazoa</taxon>
        <taxon>Ecdysozoa</taxon>
        <taxon>Arthropoda</taxon>
        <taxon>Hexapoda</taxon>
        <taxon>Insecta</taxon>
        <taxon>Pterygota</taxon>
        <taxon>Neoptera</taxon>
        <taxon>Paraneoptera</taxon>
        <taxon>Hemiptera</taxon>
        <taxon>Heteroptera</taxon>
        <taxon>Panheteroptera</taxon>
        <taxon>Pentatomomorpha</taxon>
        <taxon>Pentatomoidea</taxon>
        <taxon>Pentatomidae</taxon>
        <taxon>Pentatominae</taxon>
        <taxon>Nezara</taxon>
    </lineage>
</organism>
<name>A0A9P0ECB9_NEZVI</name>
<dbReference type="Gene3D" id="1.10.510.10">
    <property type="entry name" value="Transferase(Phosphotransferase) domain 1"/>
    <property type="match status" value="1"/>
</dbReference>
<evidence type="ECO:0000256" key="3">
    <source>
        <dbReference type="ARBA" id="ARBA00022741"/>
    </source>
</evidence>
<dbReference type="GO" id="GO:0005634">
    <property type="term" value="C:nucleus"/>
    <property type="evidence" value="ECO:0007669"/>
    <property type="project" value="TreeGrafter"/>
</dbReference>
<dbReference type="GO" id="GO:0005952">
    <property type="term" value="C:cAMP-dependent protein kinase complex"/>
    <property type="evidence" value="ECO:0007669"/>
    <property type="project" value="TreeGrafter"/>
</dbReference>
<evidence type="ECO:0000259" key="8">
    <source>
        <dbReference type="PROSITE" id="PS51285"/>
    </source>
</evidence>
<dbReference type="OrthoDB" id="63267at2759"/>
<evidence type="ECO:0000313" key="9">
    <source>
        <dbReference type="EMBL" id="CAH1392502.1"/>
    </source>
</evidence>
<keyword evidence="10" id="KW-1185">Reference proteome</keyword>
<dbReference type="PANTHER" id="PTHR24353">
    <property type="entry name" value="CYCLIC NUCLEOTIDE-DEPENDENT PROTEIN KINASE"/>
    <property type="match status" value="1"/>
</dbReference>
<feature type="binding site" evidence="6">
    <location>
        <position position="81"/>
    </location>
    <ligand>
        <name>ATP</name>
        <dbReference type="ChEBI" id="CHEBI:30616"/>
    </ligand>
</feature>
<keyword evidence="3 6" id="KW-0547">Nucleotide-binding</keyword>
<dbReference type="PANTHER" id="PTHR24353:SF152">
    <property type="entry name" value="UT01108P-RELATED"/>
    <property type="match status" value="1"/>
</dbReference>
<gene>
    <name evidence="9" type="ORF">NEZAVI_LOCUS3310</name>
</gene>
<keyword evidence="2" id="KW-0808">Transferase</keyword>
<evidence type="ECO:0000313" key="10">
    <source>
        <dbReference type="Proteomes" id="UP001152798"/>
    </source>
</evidence>
<dbReference type="InterPro" id="IPR000961">
    <property type="entry name" value="AGC-kinase_C"/>
</dbReference>
<keyword evidence="5 6" id="KW-0067">ATP-binding</keyword>
<keyword evidence="1" id="KW-0723">Serine/threonine-protein kinase</keyword>
<evidence type="ECO:0000256" key="2">
    <source>
        <dbReference type="ARBA" id="ARBA00022679"/>
    </source>
</evidence>
<dbReference type="PROSITE" id="PS50011">
    <property type="entry name" value="PROTEIN_KINASE_DOM"/>
    <property type="match status" value="1"/>
</dbReference>
<dbReference type="EMBL" id="OV725077">
    <property type="protein sequence ID" value="CAH1392502.1"/>
    <property type="molecule type" value="Genomic_DNA"/>
</dbReference>
<evidence type="ECO:0000256" key="4">
    <source>
        <dbReference type="ARBA" id="ARBA00022777"/>
    </source>
</evidence>
<dbReference type="Gene3D" id="3.30.200.20">
    <property type="entry name" value="Phosphorylase Kinase, domain 1"/>
    <property type="match status" value="1"/>
</dbReference>
<dbReference type="Proteomes" id="UP001152798">
    <property type="component" value="Chromosome 1"/>
</dbReference>
<sequence>MAKAKRRSLLPMGNWEEFLKDAKPEFDTLFEMKIDKEYGKEDFEFIRTVGRGAFGRVFLVRMISTGEYYAIKVLDKSIIVKTKQVKHALNEKKILQAINFPFCVYLNYAFMDNSYLYFALPFIVGGEMFNLLRKLRKFDEPLVRFYAAQILLTFEYLHYCNLIFRDLKPENILIDQTGYLKLTDFGFCKIIQGRTYTLCGTPEYLAPEIILNKGYGMSVDWWTFGVLMYEMASGMAPFHAREPMKIYEKVVSGKYSMPKHFSSDLADLISNLLQVDLSKRYGNLKNGSNDIKEHPFYKDMNWLSLVNYKVQPPYVPVVTGASDTSNFDKYKEVSLEISSKDHYTKDFEDF</sequence>
<dbReference type="GO" id="GO:0004691">
    <property type="term" value="F:cAMP-dependent protein kinase activity"/>
    <property type="evidence" value="ECO:0007669"/>
    <property type="project" value="TreeGrafter"/>
</dbReference>
<dbReference type="SMART" id="SM00220">
    <property type="entry name" value="S_TKc"/>
    <property type="match status" value="1"/>
</dbReference>
<protein>
    <submittedName>
        <fullName evidence="9">Uncharacterized protein</fullName>
    </submittedName>
</protein>
<evidence type="ECO:0000256" key="6">
    <source>
        <dbReference type="PROSITE-ProRule" id="PRU10141"/>
    </source>
</evidence>
<reference evidence="9" key="1">
    <citation type="submission" date="2022-01" db="EMBL/GenBank/DDBJ databases">
        <authorList>
            <person name="King R."/>
        </authorList>
    </citation>
    <scope>NUCLEOTIDE SEQUENCE</scope>
</reference>
<dbReference type="Pfam" id="PF00069">
    <property type="entry name" value="Pkinase"/>
    <property type="match status" value="1"/>
</dbReference>
<dbReference type="PROSITE" id="PS51285">
    <property type="entry name" value="AGC_KINASE_CTER"/>
    <property type="match status" value="1"/>
</dbReference>
<dbReference type="GO" id="GO:0007476">
    <property type="term" value="P:imaginal disc-derived wing morphogenesis"/>
    <property type="evidence" value="ECO:0007669"/>
    <property type="project" value="UniProtKB-ARBA"/>
</dbReference>
<dbReference type="AlphaFoldDB" id="A0A9P0ECB9"/>
<accession>A0A9P0ECB9</accession>
<feature type="domain" description="AGC-kinase C-terminal" evidence="8">
    <location>
        <begin position="298"/>
        <end position="350"/>
    </location>
</feature>
<feature type="domain" description="Protein kinase" evidence="7">
    <location>
        <begin position="43"/>
        <end position="297"/>
    </location>
</feature>